<organism evidence="5 6">
    <name type="scientific">Enterococcus asini</name>
    <dbReference type="NCBI Taxonomy" id="57732"/>
    <lineage>
        <taxon>Bacteria</taxon>
        <taxon>Bacillati</taxon>
        <taxon>Bacillota</taxon>
        <taxon>Bacilli</taxon>
        <taxon>Lactobacillales</taxon>
        <taxon>Enterococcaceae</taxon>
        <taxon>Enterococcus</taxon>
    </lineage>
</organism>
<dbReference type="PANTHER" id="PTHR30404">
    <property type="entry name" value="N-ACETYLMURAMOYL-L-ALANINE AMIDASE"/>
    <property type="match status" value="1"/>
</dbReference>
<feature type="region of interest" description="Disordered" evidence="2">
    <location>
        <begin position="35"/>
        <end position="54"/>
    </location>
</feature>
<dbReference type="RefSeq" id="WP_311835578.1">
    <property type="nucleotide sequence ID" value="NZ_JARQBJ010000004.1"/>
</dbReference>
<evidence type="ECO:0000313" key="5">
    <source>
        <dbReference type="EMBL" id="MDT2810783.1"/>
    </source>
</evidence>
<dbReference type="Gene3D" id="3.40.630.40">
    <property type="entry name" value="Zn-dependent exopeptidases"/>
    <property type="match status" value="1"/>
</dbReference>
<keyword evidence="3" id="KW-0812">Transmembrane</keyword>
<evidence type="ECO:0000256" key="2">
    <source>
        <dbReference type="SAM" id="MobiDB-lite"/>
    </source>
</evidence>
<dbReference type="PANTHER" id="PTHR30404:SF0">
    <property type="entry name" value="N-ACETYLMURAMOYL-L-ALANINE AMIDASE AMIC"/>
    <property type="match status" value="1"/>
</dbReference>
<dbReference type="Pfam" id="PF01520">
    <property type="entry name" value="Amidase_3"/>
    <property type="match status" value="1"/>
</dbReference>
<keyword evidence="3" id="KW-1133">Transmembrane helix</keyword>
<dbReference type="EMBL" id="JARQBJ010000004">
    <property type="protein sequence ID" value="MDT2810783.1"/>
    <property type="molecule type" value="Genomic_DNA"/>
</dbReference>
<dbReference type="GO" id="GO:0008745">
    <property type="term" value="F:N-acetylmuramoyl-L-alanine amidase activity"/>
    <property type="evidence" value="ECO:0007669"/>
    <property type="project" value="InterPro"/>
</dbReference>
<dbReference type="GO" id="GO:0009253">
    <property type="term" value="P:peptidoglycan catabolic process"/>
    <property type="evidence" value="ECO:0007669"/>
    <property type="project" value="InterPro"/>
</dbReference>
<keyword evidence="1" id="KW-0378">Hydrolase</keyword>
<dbReference type="Proteomes" id="UP001256711">
    <property type="component" value="Unassembled WGS sequence"/>
</dbReference>
<proteinExistence type="predicted"/>
<dbReference type="AlphaFoldDB" id="A0AAW8TWX6"/>
<gene>
    <name evidence="5" type="ORF">P7H43_09810</name>
</gene>
<evidence type="ECO:0000313" key="6">
    <source>
        <dbReference type="Proteomes" id="UP001256711"/>
    </source>
</evidence>
<evidence type="ECO:0000256" key="3">
    <source>
        <dbReference type="SAM" id="Phobius"/>
    </source>
</evidence>
<protein>
    <submittedName>
        <fullName evidence="5">N-acetylmuramoyl-L-alanine amidase</fullName>
    </submittedName>
</protein>
<evidence type="ECO:0000259" key="4">
    <source>
        <dbReference type="SMART" id="SM00646"/>
    </source>
</evidence>
<dbReference type="SUPFAM" id="SSF53187">
    <property type="entry name" value="Zn-dependent exopeptidases"/>
    <property type="match status" value="1"/>
</dbReference>
<keyword evidence="3" id="KW-0472">Membrane</keyword>
<sequence length="329" mass="36072">MMKRKKALLIPFAGVIAAVVFVGMHYQEEQASIVTSSEQVTQTSTSSSEETLSPRTTTTVKMVKVYVDPALYDTDVESAADYVSVHETTASDSTVLTKLHRGEWATWLATEGDYVKVRADSGKEGYIPKDNAQIQEVSQTSAPRTLSELHIVLDAGHGGIDSGANSPDESVYEKDLTLKTVKAVGKLLTENGVQVTYTRDSDEMLDLSEIVELSEAAQPDVFLSFHYDNFDTDNGWQGFTTYHYYQEGEALADLVSQDLGAEIGLSNNGVRTGNYYVIRENNQPVSLLLELGYLNSDTDLPLITQEDFPDKVAQGILTALTNYVAQNNA</sequence>
<dbReference type="GO" id="GO:0030288">
    <property type="term" value="C:outer membrane-bounded periplasmic space"/>
    <property type="evidence" value="ECO:0007669"/>
    <property type="project" value="TreeGrafter"/>
</dbReference>
<comment type="caution">
    <text evidence="5">The sequence shown here is derived from an EMBL/GenBank/DDBJ whole genome shotgun (WGS) entry which is preliminary data.</text>
</comment>
<dbReference type="SMART" id="SM00646">
    <property type="entry name" value="Ami_3"/>
    <property type="match status" value="1"/>
</dbReference>
<feature type="transmembrane region" description="Helical" evidence="3">
    <location>
        <begin position="7"/>
        <end position="26"/>
    </location>
</feature>
<reference evidence="5" key="1">
    <citation type="submission" date="2023-03" db="EMBL/GenBank/DDBJ databases">
        <authorList>
            <person name="Shen W."/>
            <person name="Cai J."/>
        </authorList>
    </citation>
    <scope>NUCLEOTIDE SEQUENCE</scope>
    <source>
        <strain evidence="5">B226-2</strain>
    </source>
</reference>
<name>A0AAW8TWX6_9ENTE</name>
<dbReference type="Gene3D" id="2.30.30.40">
    <property type="entry name" value="SH3 Domains"/>
    <property type="match status" value="1"/>
</dbReference>
<dbReference type="CDD" id="cd02696">
    <property type="entry name" value="MurNAc-LAA"/>
    <property type="match status" value="1"/>
</dbReference>
<dbReference type="InterPro" id="IPR050695">
    <property type="entry name" value="N-acetylmuramoyl_amidase_3"/>
</dbReference>
<accession>A0AAW8TWX6</accession>
<evidence type="ECO:0000256" key="1">
    <source>
        <dbReference type="ARBA" id="ARBA00022801"/>
    </source>
</evidence>
<dbReference type="InterPro" id="IPR002508">
    <property type="entry name" value="MurNAc-LAA_cat"/>
</dbReference>
<feature type="domain" description="MurNAc-LAA" evidence="4">
    <location>
        <begin position="211"/>
        <end position="321"/>
    </location>
</feature>